<comment type="subcellular location">
    <subcellularLocation>
        <location evidence="1">Endomembrane system</location>
        <topology evidence="1">Multi-pass membrane protein</topology>
    </subcellularLocation>
</comment>
<keyword evidence="2 5" id="KW-0812">Transmembrane</keyword>
<keyword evidence="4 5" id="KW-0472">Membrane</keyword>
<evidence type="ECO:0000313" key="8">
    <source>
        <dbReference type="Proteomes" id="UP001568894"/>
    </source>
</evidence>
<gene>
    <name evidence="7" type="ORF">QO192_08535</name>
</gene>
<feature type="domain" description="DUF202" evidence="6">
    <location>
        <begin position="19"/>
        <end position="81"/>
    </location>
</feature>
<evidence type="ECO:0000256" key="1">
    <source>
        <dbReference type="ARBA" id="ARBA00004127"/>
    </source>
</evidence>
<evidence type="ECO:0000256" key="4">
    <source>
        <dbReference type="ARBA" id="ARBA00023136"/>
    </source>
</evidence>
<name>A0ABV4KEI5_9FLAO</name>
<protein>
    <submittedName>
        <fullName evidence="7">DUF202 domain-containing protein</fullName>
    </submittedName>
</protein>
<feature type="transmembrane region" description="Helical" evidence="5">
    <location>
        <begin position="55"/>
        <end position="77"/>
    </location>
</feature>
<keyword evidence="8" id="KW-1185">Reference proteome</keyword>
<sequence length="99" mass="11454">MNDQIDKKLILRESLALQRTTLANQTTILAFLRTAMYFAVAGLSTRNVLQIENSFLIELAFYAISFLILISGIVNFVKHRKKIQENKKHIGDYKLAYYE</sequence>
<reference evidence="7 8" key="1">
    <citation type="submission" date="2023-05" db="EMBL/GenBank/DDBJ databases">
        <title>Adaptations of aquatic viruses from atmosphere-close ecosystems of the Central Arctic Ocean.</title>
        <authorList>
            <person name="Rahlff J."/>
            <person name="Holmfeldt K."/>
        </authorList>
    </citation>
    <scope>NUCLEOTIDE SEQUENCE [LARGE SCALE GENOMIC DNA]</scope>
    <source>
        <strain evidence="7 8">Arc14</strain>
    </source>
</reference>
<dbReference type="Pfam" id="PF02656">
    <property type="entry name" value="DUF202"/>
    <property type="match status" value="1"/>
</dbReference>
<feature type="transmembrane region" description="Helical" evidence="5">
    <location>
        <begin position="21"/>
        <end position="43"/>
    </location>
</feature>
<dbReference type="InterPro" id="IPR003807">
    <property type="entry name" value="DUF202"/>
</dbReference>
<accession>A0ABV4KEI5</accession>
<evidence type="ECO:0000259" key="6">
    <source>
        <dbReference type="Pfam" id="PF02656"/>
    </source>
</evidence>
<dbReference type="Proteomes" id="UP001568894">
    <property type="component" value="Unassembled WGS sequence"/>
</dbReference>
<evidence type="ECO:0000256" key="5">
    <source>
        <dbReference type="SAM" id="Phobius"/>
    </source>
</evidence>
<evidence type="ECO:0000256" key="3">
    <source>
        <dbReference type="ARBA" id="ARBA00022989"/>
    </source>
</evidence>
<proteinExistence type="predicted"/>
<keyword evidence="3 5" id="KW-1133">Transmembrane helix</keyword>
<comment type="caution">
    <text evidence="7">The sequence shown here is derived from an EMBL/GenBank/DDBJ whole genome shotgun (WGS) entry which is preliminary data.</text>
</comment>
<evidence type="ECO:0000313" key="7">
    <source>
        <dbReference type="EMBL" id="MEZ7515327.1"/>
    </source>
</evidence>
<dbReference type="EMBL" id="JASMRN010000006">
    <property type="protein sequence ID" value="MEZ7515327.1"/>
    <property type="molecule type" value="Genomic_DNA"/>
</dbReference>
<evidence type="ECO:0000256" key="2">
    <source>
        <dbReference type="ARBA" id="ARBA00022692"/>
    </source>
</evidence>
<organism evidence="7 8">
    <name type="scientific">Flavobacterium frigidarium</name>
    <dbReference type="NCBI Taxonomy" id="99286"/>
    <lineage>
        <taxon>Bacteria</taxon>
        <taxon>Pseudomonadati</taxon>
        <taxon>Bacteroidota</taxon>
        <taxon>Flavobacteriia</taxon>
        <taxon>Flavobacteriales</taxon>
        <taxon>Flavobacteriaceae</taxon>
        <taxon>Flavobacterium</taxon>
    </lineage>
</organism>
<dbReference type="RefSeq" id="WP_026707500.1">
    <property type="nucleotide sequence ID" value="NZ_JASMRN010000006.1"/>
</dbReference>